<sequence>MSEANSYKDCNSLTFTFTQEEVHALAGAMLAGAVKISAQACSALREGDEGKANRLLDMGDVFMSAHEKLVRQ</sequence>
<reference evidence="1" key="1">
    <citation type="submission" date="2019-12" db="EMBL/GenBank/DDBJ databases">
        <title>Novel species isolated from a subtropical stream in China.</title>
        <authorList>
            <person name="Lu H."/>
        </authorList>
    </citation>
    <scope>NUCLEOTIDE SEQUENCE [LARGE SCALE GENOMIC DNA]</scope>
    <source>
        <strain evidence="1">FT93W</strain>
    </source>
</reference>
<keyword evidence="2" id="KW-1185">Reference proteome</keyword>
<comment type="caution">
    <text evidence="1">The sequence shown here is derived from an EMBL/GenBank/DDBJ whole genome shotgun (WGS) entry which is preliminary data.</text>
</comment>
<dbReference type="RefSeq" id="WP_161035329.1">
    <property type="nucleotide sequence ID" value="NZ_WWCL01000002.1"/>
</dbReference>
<accession>A0A845HXQ7</accession>
<gene>
    <name evidence="1" type="ORF">GTP23_12050</name>
</gene>
<dbReference type="Proteomes" id="UP000444316">
    <property type="component" value="Unassembled WGS sequence"/>
</dbReference>
<evidence type="ECO:0000313" key="2">
    <source>
        <dbReference type="Proteomes" id="UP000444316"/>
    </source>
</evidence>
<organism evidence="1 2">
    <name type="scientific">Duganella fentianensis</name>
    <dbReference type="NCBI Taxonomy" id="2692177"/>
    <lineage>
        <taxon>Bacteria</taxon>
        <taxon>Pseudomonadati</taxon>
        <taxon>Pseudomonadota</taxon>
        <taxon>Betaproteobacteria</taxon>
        <taxon>Burkholderiales</taxon>
        <taxon>Oxalobacteraceae</taxon>
        <taxon>Telluria group</taxon>
        <taxon>Duganella</taxon>
    </lineage>
</organism>
<protein>
    <submittedName>
        <fullName evidence="1">Uncharacterized protein</fullName>
    </submittedName>
</protein>
<evidence type="ECO:0000313" key="1">
    <source>
        <dbReference type="EMBL" id="MYN45779.1"/>
    </source>
</evidence>
<name>A0A845HXQ7_9BURK</name>
<dbReference type="AlphaFoldDB" id="A0A845HXQ7"/>
<dbReference type="EMBL" id="WWCL01000002">
    <property type="protein sequence ID" value="MYN45779.1"/>
    <property type="molecule type" value="Genomic_DNA"/>
</dbReference>
<proteinExistence type="predicted"/>